<evidence type="ECO:0000256" key="1">
    <source>
        <dbReference type="SAM" id="MobiDB-lite"/>
    </source>
</evidence>
<dbReference type="EMBL" id="MU858045">
    <property type="protein sequence ID" value="KAK4220166.1"/>
    <property type="molecule type" value="Genomic_DNA"/>
</dbReference>
<organism evidence="2 3">
    <name type="scientific">Rhypophila decipiens</name>
    <dbReference type="NCBI Taxonomy" id="261697"/>
    <lineage>
        <taxon>Eukaryota</taxon>
        <taxon>Fungi</taxon>
        <taxon>Dikarya</taxon>
        <taxon>Ascomycota</taxon>
        <taxon>Pezizomycotina</taxon>
        <taxon>Sordariomycetes</taxon>
        <taxon>Sordariomycetidae</taxon>
        <taxon>Sordariales</taxon>
        <taxon>Naviculisporaceae</taxon>
        <taxon>Rhypophila</taxon>
    </lineage>
</organism>
<feature type="region of interest" description="Disordered" evidence="1">
    <location>
        <begin position="276"/>
        <end position="297"/>
    </location>
</feature>
<feature type="compositionally biased region" description="Polar residues" evidence="1">
    <location>
        <begin position="276"/>
        <end position="291"/>
    </location>
</feature>
<feature type="compositionally biased region" description="Polar residues" evidence="1">
    <location>
        <begin position="434"/>
        <end position="443"/>
    </location>
</feature>
<feature type="compositionally biased region" description="Low complexity" evidence="1">
    <location>
        <begin position="593"/>
        <end position="613"/>
    </location>
</feature>
<feature type="compositionally biased region" description="Low complexity" evidence="1">
    <location>
        <begin position="321"/>
        <end position="331"/>
    </location>
</feature>
<dbReference type="AlphaFoldDB" id="A0AAN6YK08"/>
<feature type="compositionally biased region" description="Low complexity" evidence="1">
    <location>
        <begin position="370"/>
        <end position="387"/>
    </location>
</feature>
<sequence>MPVLPPTAVGVPNFPLYPGSIPFIVHGSVVPFASIHTVTVPTTTTTGTETETVVIITPTSGLDKRWDEPNWQLIRSTLVESTKLALKIINEKLRDVQALLKNKKWRLSAALKAGYYEIDEFDNDLPPPRRVKASYKDAIELRPLVAKVPPGLAPYPNGSPYKDFNEFFAQVGGEPDSGSSAAVLGKIFASLADDLGPEFVDQLVADLEPASEDLLEFASLFAQANDVVGLANLAALQQAEESGEAAEELLELVLTIEQEDDEEPVGQIVGRSLLETKTASSPTHAESTPNPTELKKWDKADWREILHQVQEARRKAQQAGASSTFTETAEPTPEPTPDSARAEKLKKLEELVSKAEIWLSRVEARHKAQQTEAAATSTITETAEPTPDSTRAKELERLASAMDIWRSKDEARRKAQQAAATSTITDLRADPSHPTGTARQSSSTKTLWEDWVTSYLANHPYPEPTKGPVYKVVTKTVTTTETVTIEPTPVPVLADPSAVGKRGVDLLVIPDLGPYYLSKGPKFYEQFATVIPAVSSIAAAAAAAAAEPTAPPAAVGKRDEMIRSRPARIPEHIYLSKDPKFFEHFLGGTTSVSTTTTTTTATATSTATVESAAGCTPPS</sequence>
<evidence type="ECO:0000313" key="3">
    <source>
        <dbReference type="Proteomes" id="UP001301769"/>
    </source>
</evidence>
<keyword evidence="3" id="KW-1185">Reference proteome</keyword>
<accession>A0AAN6YK08</accession>
<name>A0AAN6YK08_9PEZI</name>
<proteinExistence type="predicted"/>
<dbReference type="Proteomes" id="UP001301769">
    <property type="component" value="Unassembled WGS sequence"/>
</dbReference>
<protein>
    <submittedName>
        <fullName evidence="2">Uncharacterized protein</fullName>
    </submittedName>
</protein>
<gene>
    <name evidence="2" type="ORF">QBC37DRAFT_393949</name>
</gene>
<feature type="region of interest" description="Disordered" evidence="1">
    <location>
        <begin position="593"/>
        <end position="619"/>
    </location>
</feature>
<feature type="region of interest" description="Disordered" evidence="1">
    <location>
        <begin position="310"/>
        <end position="342"/>
    </location>
</feature>
<feature type="region of interest" description="Disordered" evidence="1">
    <location>
        <begin position="409"/>
        <end position="443"/>
    </location>
</feature>
<reference evidence="2" key="2">
    <citation type="submission" date="2023-05" db="EMBL/GenBank/DDBJ databases">
        <authorList>
            <consortium name="Lawrence Berkeley National Laboratory"/>
            <person name="Steindorff A."/>
            <person name="Hensen N."/>
            <person name="Bonometti L."/>
            <person name="Westerberg I."/>
            <person name="Brannstrom I.O."/>
            <person name="Guillou S."/>
            <person name="Cros-Aarteil S."/>
            <person name="Calhoun S."/>
            <person name="Haridas S."/>
            <person name="Kuo A."/>
            <person name="Mondo S."/>
            <person name="Pangilinan J."/>
            <person name="Riley R."/>
            <person name="Labutti K."/>
            <person name="Andreopoulos B."/>
            <person name="Lipzen A."/>
            <person name="Chen C."/>
            <person name="Yanf M."/>
            <person name="Daum C."/>
            <person name="Ng V."/>
            <person name="Clum A."/>
            <person name="Ohm R."/>
            <person name="Martin F."/>
            <person name="Silar P."/>
            <person name="Natvig D."/>
            <person name="Lalanne C."/>
            <person name="Gautier V."/>
            <person name="Ament-Velasquez S.L."/>
            <person name="Kruys A."/>
            <person name="Hutchinson M.I."/>
            <person name="Powell A.J."/>
            <person name="Barry K."/>
            <person name="Miller A.N."/>
            <person name="Grigoriev I.V."/>
            <person name="Debuchy R."/>
            <person name="Gladieux P."/>
            <person name="Thoren M.H."/>
            <person name="Johannesson H."/>
        </authorList>
    </citation>
    <scope>NUCLEOTIDE SEQUENCE</scope>
    <source>
        <strain evidence="2">PSN293</strain>
    </source>
</reference>
<feature type="region of interest" description="Disordered" evidence="1">
    <location>
        <begin position="369"/>
        <end position="391"/>
    </location>
</feature>
<reference evidence="2" key="1">
    <citation type="journal article" date="2023" name="Mol. Phylogenet. Evol.">
        <title>Genome-scale phylogeny and comparative genomics of the fungal order Sordariales.</title>
        <authorList>
            <person name="Hensen N."/>
            <person name="Bonometti L."/>
            <person name="Westerberg I."/>
            <person name="Brannstrom I.O."/>
            <person name="Guillou S."/>
            <person name="Cros-Aarteil S."/>
            <person name="Calhoun S."/>
            <person name="Haridas S."/>
            <person name="Kuo A."/>
            <person name="Mondo S."/>
            <person name="Pangilinan J."/>
            <person name="Riley R."/>
            <person name="LaButti K."/>
            <person name="Andreopoulos B."/>
            <person name="Lipzen A."/>
            <person name="Chen C."/>
            <person name="Yan M."/>
            <person name="Daum C."/>
            <person name="Ng V."/>
            <person name="Clum A."/>
            <person name="Steindorff A."/>
            <person name="Ohm R.A."/>
            <person name="Martin F."/>
            <person name="Silar P."/>
            <person name="Natvig D.O."/>
            <person name="Lalanne C."/>
            <person name="Gautier V."/>
            <person name="Ament-Velasquez S.L."/>
            <person name="Kruys A."/>
            <person name="Hutchinson M.I."/>
            <person name="Powell A.J."/>
            <person name="Barry K."/>
            <person name="Miller A.N."/>
            <person name="Grigoriev I.V."/>
            <person name="Debuchy R."/>
            <person name="Gladieux P."/>
            <person name="Hiltunen Thoren M."/>
            <person name="Johannesson H."/>
        </authorList>
    </citation>
    <scope>NUCLEOTIDE SEQUENCE</scope>
    <source>
        <strain evidence="2">PSN293</strain>
    </source>
</reference>
<comment type="caution">
    <text evidence="2">The sequence shown here is derived from an EMBL/GenBank/DDBJ whole genome shotgun (WGS) entry which is preliminary data.</text>
</comment>
<evidence type="ECO:0000313" key="2">
    <source>
        <dbReference type="EMBL" id="KAK4220166.1"/>
    </source>
</evidence>